<reference evidence="3" key="1">
    <citation type="submission" date="2022-05" db="EMBL/GenBank/DDBJ databases">
        <authorList>
            <person name="Colautti A."/>
            <person name="Iacumin L."/>
        </authorList>
    </citation>
    <scope>NUCLEOTIDE SEQUENCE</scope>
    <source>
        <strain evidence="3">SK 55</strain>
    </source>
</reference>
<evidence type="ECO:0000313" key="3">
    <source>
        <dbReference type="EMBL" id="MCZ8538511.1"/>
    </source>
</evidence>
<accession>A0A9X3LIH4</accession>
<dbReference type="Pfam" id="PF04977">
    <property type="entry name" value="DivIC"/>
    <property type="match status" value="1"/>
</dbReference>
<name>A0A9X3LIH4_9BACL</name>
<dbReference type="PANTHER" id="PTHR40027:SF1">
    <property type="entry name" value="CELL DIVISION PROTEIN DIVIC"/>
    <property type="match status" value="1"/>
</dbReference>
<keyword evidence="1" id="KW-0175">Coiled coil</keyword>
<keyword evidence="2" id="KW-0472">Membrane</keyword>
<dbReference type="GO" id="GO:0051301">
    <property type="term" value="P:cell division"/>
    <property type="evidence" value="ECO:0007669"/>
    <property type="project" value="InterPro"/>
</dbReference>
<dbReference type="InterPro" id="IPR039076">
    <property type="entry name" value="DivIC"/>
</dbReference>
<feature type="transmembrane region" description="Helical" evidence="2">
    <location>
        <begin position="38"/>
        <end position="58"/>
    </location>
</feature>
<gene>
    <name evidence="3" type="ORF">M9R32_15045</name>
</gene>
<evidence type="ECO:0000313" key="4">
    <source>
        <dbReference type="Proteomes" id="UP001152173"/>
    </source>
</evidence>
<feature type="coiled-coil region" evidence="1">
    <location>
        <begin position="67"/>
        <end position="101"/>
    </location>
</feature>
<sequence>MSVNNHNEEKRNIASINKDYVRSVERHEKRQKAHKVRLFRRLTAFAVLVVVVMGWLTYTMVNQSHVLAAKEEKKAQALQALEEVKDQQDLLNSQILKLNDDDYIAKLARKEYFLSEEGEIIFAIPEKEENEDKNNDSKE</sequence>
<keyword evidence="4" id="KW-1185">Reference proteome</keyword>
<proteinExistence type="predicted"/>
<evidence type="ECO:0000256" key="2">
    <source>
        <dbReference type="SAM" id="Phobius"/>
    </source>
</evidence>
<dbReference type="AlphaFoldDB" id="A0A9X3LIH4"/>
<evidence type="ECO:0000256" key="1">
    <source>
        <dbReference type="SAM" id="Coils"/>
    </source>
</evidence>
<dbReference type="EMBL" id="JAMKBJ010000018">
    <property type="protein sequence ID" value="MCZ8538511.1"/>
    <property type="molecule type" value="Genomic_DNA"/>
</dbReference>
<keyword evidence="2" id="KW-0812">Transmembrane</keyword>
<dbReference type="PANTHER" id="PTHR40027">
    <property type="entry name" value="CELL DIVISION PROTEIN DIVIC"/>
    <property type="match status" value="1"/>
</dbReference>
<protein>
    <submittedName>
        <fullName evidence="3">Septum formation initiator family protein</fullName>
    </submittedName>
</protein>
<dbReference type="InterPro" id="IPR007060">
    <property type="entry name" value="FtsL/DivIC"/>
</dbReference>
<comment type="caution">
    <text evidence="3">The sequence shown here is derived from an EMBL/GenBank/DDBJ whole genome shotgun (WGS) entry which is preliminary data.</text>
</comment>
<dbReference type="Proteomes" id="UP001152173">
    <property type="component" value="Unassembled WGS sequence"/>
</dbReference>
<organism evidence="3 4">
    <name type="scientific">Paenisporosarcina quisquiliarum</name>
    <dbReference type="NCBI Taxonomy" id="365346"/>
    <lineage>
        <taxon>Bacteria</taxon>
        <taxon>Bacillati</taxon>
        <taxon>Bacillota</taxon>
        <taxon>Bacilli</taxon>
        <taxon>Bacillales</taxon>
        <taxon>Caryophanaceae</taxon>
        <taxon>Paenisporosarcina</taxon>
    </lineage>
</organism>
<keyword evidence="2" id="KW-1133">Transmembrane helix</keyword>